<keyword evidence="1" id="KW-0732">Signal</keyword>
<evidence type="ECO:0000313" key="3">
    <source>
        <dbReference type="Proteomes" id="UP001448614"/>
    </source>
</evidence>
<organism evidence="2 3">
    <name type="scientific">Paenarthrobacter nicotinovorans</name>
    <name type="common">Arthrobacter nicotinovorans</name>
    <dbReference type="NCBI Taxonomy" id="29320"/>
    <lineage>
        <taxon>Bacteria</taxon>
        <taxon>Bacillati</taxon>
        <taxon>Actinomycetota</taxon>
        <taxon>Actinomycetes</taxon>
        <taxon>Micrococcales</taxon>
        <taxon>Micrococcaceae</taxon>
        <taxon>Paenarthrobacter</taxon>
    </lineage>
</organism>
<evidence type="ECO:0000313" key="2">
    <source>
        <dbReference type="EMBL" id="MEO3939520.1"/>
    </source>
</evidence>
<dbReference type="Proteomes" id="UP001448614">
    <property type="component" value="Unassembled WGS sequence"/>
</dbReference>
<dbReference type="EMBL" id="JBBMFV010000001">
    <property type="protein sequence ID" value="MEO3939520.1"/>
    <property type="molecule type" value="Genomic_DNA"/>
</dbReference>
<accession>A0ABV0GLX1</accession>
<proteinExistence type="predicted"/>
<keyword evidence="3" id="KW-1185">Reference proteome</keyword>
<name>A0ABV0GLX1_PAENI</name>
<feature type="chain" id="PRO_5047418008" evidence="1">
    <location>
        <begin position="27"/>
        <end position="76"/>
    </location>
</feature>
<evidence type="ECO:0000256" key="1">
    <source>
        <dbReference type="SAM" id="SignalP"/>
    </source>
</evidence>
<dbReference type="RefSeq" id="WP_347781509.1">
    <property type="nucleotide sequence ID" value="NZ_JBBMFV010000001.1"/>
</dbReference>
<reference evidence="2 3" key="1">
    <citation type="journal article" date="2024" name="Appl. Microbiol. Biotechnol.">
        <title>Biosynthetic gene clusters with biotechnological applications in novel Antarctic isolates from Actinomycetota.</title>
        <authorList>
            <person name="Bruna P."/>
            <person name="Nunez-Montero K."/>
            <person name="Contreras M.J."/>
            <person name="Leal K."/>
            <person name="Garcia M."/>
            <person name="Abanto M."/>
            <person name="Barrientos L."/>
        </authorList>
    </citation>
    <scope>NUCLEOTIDE SEQUENCE [LARGE SCALE GENOMIC DNA]</scope>
    <source>
        <strain evidence="2 3">Se16.17</strain>
    </source>
</reference>
<feature type="signal peptide" evidence="1">
    <location>
        <begin position="1"/>
        <end position="26"/>
    </location>
</feature>
<comment type="caution">
    <text evidence="2">The sequence shown here is derived from an EMBL/GenBank/DDBJ whole genome shotgun (WGS) entry which is preliminary data.</text>
</comment>
<sequence length="76" mass="7784">MKLILGIVGAAAVLAAAVVVGVQANAADGQDGSLMVKAPMEGRMLGGYEGWWTSTPVAGNSANLPQETIAVKHHER</sequence>
<gene>
    <name evidence="2" type="ORF">V3C41_00380</name>
</gene>
<protein>
    <submittedName>
        <fullName evidence="2">Uncharacterized protein</fullName>
    </submittedName>
</protein>